<protein>
    <submittedName>
        <fullName evidence="1">Uncharacterized protein</fullName>
    </submittedName>
</protein>
<accession>A0A9P1KGE1</accession>
<evidence type="ECO:0000313" key="1">
    <source>
        <dbReference type="EMBL" id="CDM95629.1"/>
    </source>
</evidence>
<gene>
    <name evidence="1" type="ORF">ARTHRO_40034</name>
</gene>
<sequence length="41" mass="4637">MGVLKIIQSTTAAACDYRADAQVVSYFLYYDCTIFLANQLR</sequence>
<proteinExistence type="predicted"/>
<evidence type="ECO:0000313" key="2">
    <source>
        <dbReference type="Proteomes" id="UP000032946"/>
    </source>
</evidence>
<dbReference type="Proteomes" id="UP000032946">
    <property type="component" value="Chromosome"/>
</dbReference>
<reference evidence="1 2" key="1">
    <citation type="submission" date="2014-02" db="EMBL/GenBank/DDBJ databases">
        <authorList>
            <person name="Genoscope - CEA"/>
        </authorList>
    </citation>
    <scope>NUCLEOTIDE SEQUENCE [LARGE SCALE GENOMIC DNA]</scope>
    <source>
        <strain evidence="1 2">PCC 8005</strain>
    </source>
</reference>
<dbReference type="AlphaFoldDB" id="A0A9P1KGE1"/>
<organism evidence="1 2">
    <name type="scientific">Limnospira indica PCC 8005</name>
    <dbReference type="NCBI Taxonomy" id="376219"/>
    <lineage>
        <taxon>Bacteria</taxon>
        <taxon>Bacillati</taxon>
        <taxon>Cyanobacteriota</taxon>
        <taxon>Cyanophyceae</taxon>
        <taxon>Oscillatoriophycideae</taxon>
        <taxon>Oscillatoriales</taxon>
        <taxon>Sirenicapillariaceae</taxon>
        <taxon>Limnospira</taxon>
    </lineage>
</organism>
<name>A0A9P1KGE1_9CYAN</name>
<dbReference type="EMBL" id="FO818640">
    <property type="protein sequence ID" value="CDM95629.1"/>
    <property type="molecule type" value="Genomic_DNA"/>
</dbReference>
<keyword evidence="2" id="KW-1185">Reference proteome</keyword>